<protein>
    <submittedName>
        <fullName evidence="3">Uncharacterized protein</fullName>
    </submittedName>
</protein>
<gene>
    <name evidence="3" type="ORF">KGF56_004372</name>
</gene>
<dbReference type="RefSeq" id="XP_049178658.1">
    <property type="nucleotide sequence ID" value="XM_049325803.1"/>
</dbReference>
<keyword evidence="4" id="KW-1185">Reference proteome</keyword>
<dbReference type="Proteomes" id="UP001202479">
    <property type="component" value="Unassembled WGS sequence"/>
</dbReference>
<evidence type="ECO:0000256" key="2">
    <source>
        <dbReference type="SAM" id="Phobius"/>
    </source>
</evidence>
<name>A0AAI9STT0_9ASCO</name>
<feature type="transmembrane region" description="Helical" evidence="2">
    <location>
        <begin position="89"/>
        <end position="110"/>
    </location>
</feature>
<accession>A0AAI9STT0</accession>
<dbReference type="AlphaFoldDB" id="A0AAI9STT0"/>
<keyword evidence="2" id="KW-1133">Transmembrane helix</keyword>
<dbReference type="GeneID" id="73381987"/>
<keyword evidence="2" id="KW-0472">Membrane</keyword>
<evidence type="ECO:0000256" key="1">
    <source>
        <dbReference type="SAM" id="MobiDB-lite"/>
    </source>
</evidence>
<dbReference type="EMBL" id="JAHUZD010000140">
    <property type="protein sequence ID" value="KAI3402911.2"/>
    <property type="molecule type" value="Genomic_DNA"/>
</dbReference>
<keyword evidence="2" id="KW-0812">Transmembrane</keyword>
<feature type="region of interest" description="Disordered" evidence="1">
    <location>
        <begin position="169"/>
        <end position="203"/>
    </location>
</feature>
<comment type="caution">
    <text evidence="3">The sequence shown here is derived from an EMBL/GenBank/DDBJ whole genome shotgun (WGS) entry which is preliminary data.</text>
</comment>
<proteinExistence type="predicted"/>
<evidence type="ECO:0000313" key="3">
    <source>
        <dbReference type="EMBL" id="KAI3402911.2"/>
    </source>
</evidence>
<reference evidence="3" key="1">
    <citation type="journal article" date="2022" name="DNA Res.">
        <title>Genome analysis of five recently described species of the CUG-Ser clade uncovers Candida theae as a new hybrid lineage with pathogenic potential in the Candida parapsilosis species complex.</title>
        <authorList>
            <person name="Mixao V."/>
            <person name="Del Olmo V."/>
            <person name="Hegedusova E."/>
            <person name="Saus E."/>
            <person name="Pryszcz L."/>
            <person name="Cillingova A."/>
            <person name="Nosek J."/>
            <person name="Gabaldon T."/>
        </authorList>
    </citation>
    <scope>NUCLEOTIDE SEQUENCE</scope>
    <source>
        <strain evidence="3">CBS 10844</strain>
    </source>
</reference>
<organism evidence="3 4">
    <name type="scientific">Candida oxycetoniae</name>
    <dbReference type="NCBI Taxonomy" id="497107"/>
    <lineage>
        <taxon>Eukaryota</taxon>
        <taxon>Fungi</taxon>
        <taxon>Dikarya</taxon>
        <taxon>Ascomycota</taxon>
        <taxon>Saccharomycotina</taxon>
        <taxon>Pichiomycetes</taxon>
        <taxon>Debaryomycetaceae</taxon>
        <taxon>Candida/Lodderomyces clade</taxon>
        <taxon>Candida</taxon>
    </lineage>
</organism>
<evidence type="ECO:0000313" key="4">
    <source>
        <dbReference type="Proteomes" id="UP001202479"/>
    </source>
</evidence>
<sequence>MSGKSGQNNGKSKLEHYRKYLQDNGFPHEHLLSDNKEPGYIVKHHDQAYLKLGLQDNYRFNDHQQPYHMYSLPFASSSINFNNSVISHAFYLFMTMISAVIILAALMFGIREYLVVLNGKARSAHGDGQKLSEWNLANLKSDAKEDELQSLDKVIQDGEKLQIEDSEDSGLTKFNDGFENVEKGGDDDDDQNQNHNHNQWTTPRKYNLQSNIVSPVSTISEKNTVSNTTAGFSDKSITKYRKKYLMLLPNMEQQQKHLYGSITQRYSIEEMMKLRVQKPVTDLSFNTSSVKQKVRMSQVLSSSIKIPATRFRNAWNASKMVVELKLTLLQAECKVEKILAILQLCSIAKAYSLLDNPTIFLHAFNECIEEIVDSGAVFELMFICTATLKTLLTECLLSYCWSHAKFHDYEAKNSQIKQQFKKWNIHSPLVQTKATVFKILCNLQLGMYTVGQSQNDCELKLGLLVRTFINQSQCNDYINYLPLIAKAVDVADRDEIVYFFYQITKFLVLKHGKCCMGEYIQDANLDLKTLVQYGMQIFHSERVRRKTQEIYTILRESHPIVESWKPETIIANQEKNATTTTTTVLPLSSEYAERYFTPTIKEEKGTKKKDVEFENYTPDSWKMGLLTSRDARTPPPALAPPR</sequence>